<gene>
    <name evidence="1" type="ORF">BDY19DRAFT_991984</name>
</gene>
<protein>
    <submittedName>
        <fullName evidence="1">Ricin B-like lectin</fullName>
    </submittedName>
</protein>
<reference evidence="1" key="1">
    <citation type="journal article" date="2021" name="Environ. Microbiol.">
        <title>Gene family expansions and transcriptome signatures uncover fungal adaptations to wood decay.</title>
        <authorList>
            <person name="Hage H."/>
            <person name="Miyauchi S."/>
            <person name="Viragh M."/>
            <person name="Drula E."/>
            <person name="Min B."/>
            <person name="Chaduli D."/>
            <person name="Navarro D."/>
            <person name="Favel A."/>
            <person name="Norest M."/>
            <person name="Lesage-Meessen L."/>
            <person name="Balint B."/>
            <person name="Merenyi Z."/>
            <person name="de Eugenio L."/>
            <person name="Morin E."/>
            <person name="Martinez A.T."/>
            <person name="Baldrian P."/>
            <person name="Stursova M."/>
            <person name="Martinez M.J."/>
            <person name="Novotny C."/>
            <person name="Magnuson J.K."/>
            <person name="Spatafora J.W."/>
            <person name="Maurice S."/>
            <person name="Pangilinan J."/>
            <person name="Andreopoulos W."/>
            <person name="LaButti K."/>
            <person name="Hundley H."/>
            <person name="Na H."/>
            <person name="Kuo A."/>
            <person name="Barry K."/>
            <person name="Lipzen A."/>
            <person name="Henrissat B."/>
            <person name="Riley R."/>
            <person name="Ahrendt S."/>
            <person name="Nagy L.G."/>
            <person name="Grigoriev I.V."/>
            <person name="Martin F."/>
            <person name="Rosso M.N."/>
        </authorList>
    </citation>
    <scope>NUCLEOTIDE SEQUENCE</scope>
    <source>
        <strain evidence="1">CBS 384.51</strain>
    </source>
</reference>
<dbReference type="EMBL" id="MU274907">
    <property type="protein sequence ID" value="KAI0090539.1"/>
    <property type="molecule type" value="Genomic_DNA"/>
</dbReference>
<evidence type="ECO:0000313" key="2">
    <source>
        <dbReference type="Proteomes" id="UP001055072"/>
    </source>
</evidence>
<sequence>MAAAQIESGVYFIQNVGTGTVLDLTDGSNVDNTKVQGFEKRELNDVWVSAQLWIISQVGTDPVYTIQNANSRTYADLSGSNLQSGTPIIGFHGTGNPNQNWIITRNTLKTAYVIRNQATGTYVDLLNGGTANGTAVNGWAGEGVDTPNPHQLWHIVRA</sequence>
<name>A0ACB8U8N3_9APHY</name>
<comment type="caution">
    <text evidence="1">The sequence shown here is derived from an EMBL/GenBank/DDBJ whole genome shotgun (WGS) entry which is preliminary data.</text>
</comment>
<organism evidence="1 2">
    <name type="scientific">Irpex rosettiformis</name>
    <dbReference type="NCBI Taxonomy" id="378272"/>
    <lineage>
        <taxon>Eukaryota</taxon>
        <taxon>Fungi</taxon>
        <taxon>Dikarya</taxon>
        <taxon>Basidiomycota</taxon>
        <taxon>Agaricomycotina</taxon>
        <taxon>Agaricomycetes</taxon>
        <taxon>Polyporales</taxon>
        <taxon>Irpicaceae</taxon>
        <taxon>Irpex</taxon>
    </lineage>
</organism>
<keyword evidence="2" id="KW-1185">Reference proteome</keyword>
<proteinExistence type="predicted"/>
<accession>A0ACB8U8N3</accession>
<dbReference type="Proteomes" id="UP001055072">
    <property type="component" value="Unassembled WGS sequence"/>
</dbReference>
<evidence type="ECO:0000313" key="1">
    <source>
        <dbReference type="EMBL" id="KAI0090539.1"/>
    </source>
</evidence>